<protein>
    <recommendedName>
        <fullName evidence="12">Aquaporin</fullName>
    </recommendedName>
</protein>
<keyword evidence="2 6" id="KW-0813">Transport</keyword>
<dbReference type="Proteomes" id="UP000308000">
    <property type="component" value="Unassembled WGS sequence"/>
</dbReference>
<accession>A0AAJ5JYG4</accession>
<evidence type="ECO:0000313" key="11">
    <source>
        <dbReference type="Proteomes" id="UP000536909"/>
    </source>
</evidence>
<evidence type="ECO:0000256" key="4">
    <source>
        <dbReference type="ARBA" id="ARBA00022989"/>
    </source>
</evidence>
<dbReference type="InterPro" id="IPR034294">
    <property type="entry name" value="Aquaporin_transptr"/>
</dbReference>
<evidence type="ECO:0000256" key="5">
    <source>
        <dbReference type="ARBA" id="ARBA00023136"/>
    </source>
</evidence>
<comment type="caution">
    <text evidence="9">The sequence shown here is derived from an EMBL/GenBank/DDBJ whole genome shotgun (WGS) entry which is preliminary data.</text>
</comment>
<gene>
    <name evidence="9" type="ORF">FCS05_09700</name>
    <name evidence="8" type="ORF">HNQ10_002270</name>
</gene>
<dbReference type="EMBL" id="VBRC01000006">
    <property type="protein sequence ID" value="TLK27148.1"/>
    <property type="molecule type" value="Genomic_DNA"/>
</dbReference>
<organism evidence="9 10">
    <name type="scientific">Deinococcus metallilatus</name>
    <dbReference type="NCBI Taxonomy" id="1211322"/>
    <lineage>
        <taxon>Bacteria</taxon>
        <taxon>Thermotogati</taxon>
        <taxon>Deinococcota</taxon>
        <taxon>Deinococci</taxon>
        <taxon>Deinococcales</taxon>
        <taxon>Deinococcaceae</taxon>
        <taxon>Deinococcus</taxon>
    </lineage>
</organism>
<keyword evidence="11" id="KW-1185">Reference proteome</keyword>
<comment type="similarity">
    <text evidence="6">Belongs to the MIP/aquaporin (TC 1.A.8) family.</text>
</comment>
<keyword evidence="4 7" id="KW-1133">Transmembrane helix</keyword>
<dbReference type="RefSeq" id="WP_129118253.1">
    <property type="nucleotide sequence ID" value="NZ_BSUI01000015.1"/>
</dbReference>
<evidence type="ECO:0000256" key="1">
    <source>
        <dbReference type="ARBA" id="ARBA00004141"/>
    </source>
</evidence>
<evidence type="ECO:0000256" key="6">
    <source>
        <dbReference type="RuleBase" id="RU000477"/>
    </source>
</evidence>
<reference evidence="9 10" key="1">
    <citation type="submission" date="2019-04" db="EMBL/GenBank/DDBJ databases">
        <title>Deinococcus metalilatus MA1002 mutant No.5.</title>
        <authorList>
            <person name="Park W."/>
            <person name="Park C."/>
        </authorList>
    </citation>
    <scope>NUCLEOTIDE SEQUENCE [LARGE SCALE GENOMIC DNA]</scope>
    <source>
        <strain evidence="9 10">MA1002-m5</strain>
    </source>
</reference>
<dbReference type="PRINTS" id="PR00783">
    <property type="entry name" value="MINTRINSICP"/>
</dbReference>
<dbReference type="InterPro" id="IPR000425">
    <property type="entry name" value="MIP"/>
</dbReference>
<comment type="subcellular location">
    <subcellularLocation>
        <location evidence="1">Membrane</location>
        <topology evidence="1">Multi-pass membrane protein</topology>
    </subcellularLocation>
</comment>
<dbReference type="Gene3D" id="1.20.1080.10">
    <property type="entry name" value="Glycerol uptake facilitator protein"/>
    <property type="match status" value="1"/>
</dbReference>
<dbReference type="InterPro" id="IPR023271">
    <property type="entry name" value="Aquaporin-like"/>
</dbReference>
<proteinExistence type="inferred from homology"/>
<name>A0AAJ5JYG4_9DEIO</name>
<feature type="transmembrane region" description="Helical" evidence="7">
    <location>
        <begin position="20"/>
        <end position="40"/>
    </location>
</feature>
<evidence type="ECO:0000313" key="10">
    <source>
        <dbReference type="Proteomes" id="UP000308000"/>
    </source>
</evidence>
<dbReference type="Proteomes" id="UP000536909">
    <property type="component" value="Unassembled WGS sequence"/>
</dbReference>
<dbReference type="PANTHER" id="PTHR45724:SF13">
    <property type="entry name" value="AQUAPORIN NIP1-1-RELATED"/>
    <property type="match status" value="1"/>
</dbReference>
<evidence type="ECO:0000256" key="3">
    <source>
        <dbReference type="ARBA" id="ARBA00022692"/>
    </source>
</evidence>
<dbReference type="GO" id="GO:0015267">
    <property type="term" value="F:channel activity"/>
    <property type="evidence" value="ECO:0007669"/>
    <property type="project" value="InterPro"/>
</dbReference>
<sequence>MRTVLPFRSPDVTVALPRALAAEGLGTFALVFFGPGAAVVQAQTGALGHLGVAAGFGLTVAAVIAALAPVSGAYINPAATFAYCWRAAAHSDGSCPTSSPIARRYRRGFRAAGPLRAVTATSA</sequence>
<keyword evidence="3 6" id="KW-0812">Transmembrane</keyword>
<dbReference type="AlphaFoldDB" id="A0AAJ5JYG4"/>
<keyword evidence="5 7" id="KW-0472">Membrane</keyword>
<dbReference type="EMBL" id="JACHFV010000007">
    <property type="protein sequence ID" value="MBB5295441.1"/>
    <property type="molecule type" value="Genomic_DNA"/>
</dbReference>
<dbReference type="PANTHER" id="PTHR45724">
    <property type="entry name" value="AQUAPORIN NIP2-1"/>
    <property type="match status" value="1"/>
</dbReference>
<reference evidence="8 11" key="2">
    <citation type="submission" date="2020-08" db="EMBL/GenBank/DDBJ databases">
        <title>Genomic Encyclopedia of Type Strains, Phase IV (KMG-IV): sequencing the most valuable type-strain genomes for metagenomic binning, comparative biology and taxonomic classification.</title>
        <authorList>
            <person name="Goeker M."/>
        </authorList>
    </citation>
    <scope>NUCLEOTIDE SEQUENCE [LARGE SCALE GENOMIC DNA]</scope>
    <source>
        <strain evidence="8 11">DSM 105434</strain>
    </source>
</reference>
<dbReference type="Pfam" id="PF00230">
    <property type="entry name" value="MIP"/>
    <property type="match status" value="1"/>
</dbReference>
<dbReference type="GO" id="GO:0016020">
    <property type="term" value="C:membrane"/>
    <property type="evidence" value="ECO:0007669"/>
    <property type="project" value="UniProtKB-SubCell"/>
</dbReference>
<evidence type="ECO:0000256" key="2">
    <source>
        <dbReference type="ARBA" id="ARBA00022448"/>
    </source>
</evidence>
<evidence type="ECO:0000256" key="7">
    <source>
        <dbReference type="SAM" id="Phobius"/>
    </source>
</evidence>
<evidence type="ECO:0008006" key="12">
    <source>
        <dbReference type="Google" id="ProtNLM"/>
    </source>
</evidence>
<dbReference type="SUPFAM" id="SSF81338">
    <property type="entry name" value="Aquaporin-like"/>
    <property type="match status" value="1"/>
</dbReference>
<feature type="transmembrane region" description="Helical" evidence="7">
    <location>
        <begin position="46"/>
        <end position="68"/>
    </location>
</feature>
<evidence type="ECO:0000313" key="8">
    <source>
        <dbReference type="EMBL" id="MBB5295441.1"/>
    </source>
</evidence>
<evidence type="ECO:0000313" key="9">
    <source>
        <dbReference type="EMBL" id="TLK27148.1"/>
    </source>
</evidence>